<organism evidence="1">
    <name type="scientific">marine sediment metagenome</name>
    <dbReference type="NCBI Taxonomy" id="412755"/>
    <lineage>
        <taxon>unclassified sequences</taxon>
        <taxon>metagenomes</taxon>
        <taxon>ecological metagenomes</taxon>
    </lineage>
</organism>
<dbReference type="EMBL" id="BARW01032845">
    <property type="protein sequence ID" value="GAJ03779.1"/>
    <property type="molecule type" value="Genomic_DNA"/>
</dbReference>
<sequence>REVNFITKAIIGRTGAKRISTVIAATISAILLKHLA</sequence>
<accession>X1TER9</accession>
<dbReference type="AlphaFoldDB" id="X1TER9"/>
<comment type="caution">
    <text evidence="1">The sequence shown here is derived from an EMBL/GenBank/DDBJ whole genome shotgun (WGS) entry which is preliminary data.</text>
</comment>
<reference evidence="1" key="1">
    <citation type="journal article" date="2014" name="Front. Microbiol.">
        <title>High frequency of phylogenetically diverse reductive dehalogenase-homologous genes in deep subseafloor sedimentary metagenomes.</title>
        <authorList>
            <person name="Kawai M."/>
            <person name="Futagami T."/>
            <person name="Toyoda A."/>
            <person name="Takaki Y."/>
            <person name="Nishi S."/>
            <person name="Hori S."/>
            <person name="Arai W."/>
            <person name="Tsubouchi T."/>
            <person name="Morono Y."/>
            <person name="Uchiyama I."/>
            <person name="Ito T."/>
            <person name="Fujiyama A."/>
            <person name="Inagaki F."/>
            <person name="Takami H."/>
        </authorList>
    </citation>
    <scope>NUCLEOTIDE SEQUENCE</scope>
    <source>
        <strain evidence="1">Expedition CK06-06</strain>
    </source>
</reference>
<proteinExistence type="predicted"/>
<evidence type="ECO:0000313" key="1">
    <source>
        <dbReference type="EMBL" id="GAJ03779.1"/>
    </source>
</evidence>
<name>X1TER9_9ZZZZ</name>
<gene>
    <name evidence="1" type="ORF">S12H4_51893</name>
</gene>
<protein>
    <submittedName>
        <fullName evidence="1">Uncharacterized protein</fullName>
    </submittedName>
</protein>
<feature type="non-terminal residue" evidence="1">
    <location>
        <position position="1"/>
    </location>
</feature>